<evidence type="ECO:0000313" key="2">
    <source>
        <dbReference type="EMBL" id="ASJ03994.1"/>
    </source>
</evidence>
<dbReference type="RefSeq" id="WP_088864044.1">
    <property type="nucleotide sequence ID" value="NZ_CP015101.1"/>
</dbReference>
<dbReference type="Pfam" id="PF14578">
    <property type="entry name" value="GTP_EFTU_D4"/>
    <property type="match status" value="1"/>
</dbReference>
<organism evidence="2 3">
    <name type="scientific">Thermococcus barossii</name>
    <dbReference type="NCBI Taxonomy" id="54077"/>
    <lineage>
        <taxon>Archaea</taxon>
        <taxon>Methanobacteriati</taxon>
        <taxon>Methanobacteriota</taxon>
        <taxon>Thermococci</taxon>
        <taxon>Thermococcales</taxon>
        <taxon>Thermococcaceae</taxon>
        <taxon>Thermococcus</taxon>
    </lineage>
</organism>
<dbReference type="InterPro" id="IPR029459">
    <property type="entry name" value="EFTU-type"/>
</dbReference>
<evidence type="ECO:0000259" key="1">
    <source>
        <dbReference type="Pfam" id="PF14578"/>
    </source>
</evidence>
<accession>A0A2Z2MJL8</accession>
<dbReference type="CDD" id="cd16265">
    <property type="entry name" value="Translation_Factor_II"/>
    <property type="match status" value="1"/>
</dbReference>
<dbReference type="Proteomes" id="UP000250272">
    <property type="component" value="Chromosome"/>
</dbReference>
<dbReference type="SUPFAM" id="SSF50447">
    <property type="entry name" value="Translation proteins"/>
    <property type="match status" value="1"/>
</dbReference>
<dbReference type="EMBL" id="CP015101">
    <property type="protein sequence ID" value="ASJ03994.1"/>
    <property type="molecule type" value="Genomic_DNA"/>
</dbReference>
<feature type="domain" description="Elongation factor Tu-type" evidence="1">
    <location>
        <begin position="29"/>
        <end position="98"/>
    </location>
</feature>
<dbReference type="GeneID" id="33325286"/>
<protein>
    <submittedName>
        <fullName evidence="2">Translation factor</fullName>
    </submittedName>
</protein>
<dbReference type="AlphaFoldDB" id="A0A2Z2MJL8"/>
<dbReference type="InterPro" id="IPR009000">
    <property type="entry name" value="Transl_B-barrel_sf"/>
</dbReference>
<dbReference type="OrthoDB" id="100256at2157"/>
<keyword evidence="3" id="KW-1185">Reference proteome</keyword>
<gene>
    <name evidence="2" type="ORF">A3L01_00905</name>
</gene>
<dbReference type="GO" id="GO:0005525">
    <property type="term" value="F:GTP binding"/>
    <property type="evidence" value="ECO:0007669"/>
    <property type="project" value="UniProtKB-KW"/>
</dbReference>
<name>A0A2Z2MJL8_9EURY</name>
<sequence>MDIFKRFRRKVNGPEIASRHHIGKFKVVGTTHILGKQVLRGVVLEGVIYPGYKLKGGGIALVREIRLQNRRVDFIVEHDEAALVLEGVLKVKEGDILEVYRS</sequence>
<dbReference type="Gene3D" id="2.40.30.10">
    <property type="entry name" value="Translation factors"/>
    <property type="match status" value="1"/>
</dbReference>
<dbReference type="GO" id="GO:0006412">
    <property type="term" value="P:translation"/>
    <property type="evidence" value="ECO:0007669"/>
    <property type="project" value="UniProtKB-KW"/>
</dbReference>
<proteinExistence type="predicted"/>
<evidence type="ECO:0000313" key="3">
    <source>
        <dbReference type="Proteomes" id="UP000250272"/>
    </source>
</evidence>
<reference evidence="2 3" key="1">
    <citation type="submission" date="2016-04" db="EMBL/GenBank/DDBJ databases">
        <title>Complete genome sequence of Thermococcus barossii type strain SHCK-94.</title>
        <authorList>
            <person name="Oger P.M."/>
        </authorList>
    </citation>
    <scope>NUCLEOTIDE SEQUENCE [LARGE SCALE GENOMIC DNA]</scope>
    <source>
        <strain evidence="2 3">SHCK-94</strain>
    </source>
</reference>
<dbReference type="KEGG" id="tbs:A3L01_00905"/>